<dbReference type="EMBL" id="CAMXCT030003254">
    <property type="protein sequence ID" value="CAL4790674.1"/>
    <property type="molecule type" value="Genomic_DNA"/>
</dbReference>
<feature type="non-terminal residue" evidence="2">
    <location>
        <position position="1"/>
    </location>
</feature>
<keyword evidence="4" id="KW-1185">Reference proteome</keyword>
<dbReference type="AlphaFoldDB" id="A0A9P1D6B9"/>
<evidence type="ECO:0000313" key="3">
    <source>
        <dbReference type="EMBL" id="CAL4790674.1"/>
    </source>
</evidence>
<dbReference type="EMBL" id="CAMXCT020003254">
    <property type="protein sequence ID" value="CAL1156737.1"/>
    <property type="molecule type" value="Genomic_DNA"/>
</dbReference>
<accession>A0A9P1D6B9</accession>
<organism evidence="2">
    <name type="scientific">Cladocopium goreaui</name>
    <dbReference type="NCBI Taxonomy" id="2562237"/>
    <lineage>
        <taxon>Eukaryota</taxon>
        <taxon>Sar</taxon>
        <taxon>Alveolata</taxon>
        <taxon>Dinophyceae</taxon>
        <taxon>Suessiales</taxon>
        <taxon>Symbiodiniaceae</taxon>
        <taxon>Cladocopium</taxon>
    </lineage>
</organism>
<feature type="region of interest" description="Disordered" evidence="1">
    <location>
        <begin position="291"/>
        <end position="313"/>
    </location>
</feature>
<dbReference type="Proteomes" id="UP001152797">
    <property type="component" value="Unassembled WGS sequence"/>
</dbReference>
<proteinExistence type="predicted"/>
<evidence type="ECO:0000256" key="1">
    <source>
        <dbReference type="SAM" id="MobiDB-lite"/>
    </source>
</evidence>
<dbReference type="EMBL" id="CAMXCT010003254">
    <property type="protein sequence ID" value="CAI4003362.1"/>
    <property type="molecule type" value="Genomic_DNA"/>
</dbReference>
<reference evidence="3 4" key="2">
    <citation type="submission" date="2024-05" db="EMBL/GenBank/DDBJ databases">
        <authorList>
            <person name="Chen Y."/>
            <person name="Shah S."/>
            <person name="Dougan E. K."/>
            <person name="Thang M."/>
            <person name="Chan C."/>
        </authorList>
    </citation>
    <scope>NUCLEOTIDE SEQUENCE [LARGE SCALE GENOMIC DNA]</scope>
</reference>
<comment type="caution">
    <text evidence="2">The sequence shown here is derived from an EMBL/GenBank/DDBJ whole genome shotgun (WGS) entry which is preliminary data.</text>
</comment>
<sequence>MPWNYLACFQMVQLMKRTLRDIPRYARIKLRSCDWRFAEKFSEYKSWMEDSEPNHKFLIRFKGVEIDCNYHPWKLELRIETARETFSKVFRAKSLLSTAIWKQCSESTIEVLRSRGCKLTFETLVTALRSGAMVQVLRMHDQSMMEDSSGLDVPLLQQSGSEDMEPWIFGAFVMYLRSELSEEDLLVVCQSFVDLGASLVRMAGDYIDVKDDAGVEHPLDGVYVRCDDAGDKRLLYQNLCRSDQYILYDSDDSEPMWKLGLTSEFLEGGRPPWYFKTPDLENSKLREVVGGKEKKPTADYTATRESSNTPRGEPVVTKLVKGTKGRRPKREGTQAFKEPGVKVKHFHGYLRDCIDELQKRLHIPQKNVDIYNKFRQELIEAGLEAEVAE</sequence>
<protein>
    <submittedName>
        <fullName evidence="3">Ankyrin-2</fullName>
    </submittedName>
</protein>
<evidence type="ECO:0000313" key="2">
    <source>
        <dbReference type="EMBL" id="CAI4003362.1"/>
    </source>
</evidence>
<reference evidence="2" key="1">
    <citation type="submission" date="2022-10" db="EMBL/GenBank/DDBJ databases">
        <authorList>
            <person name="Chen Y."/>
            <person name="Dougan E. K."/>
            <person name="Chan C."/>
            <person name="Rhodes N."/>
            <person name="Thang M."/>
        </authorList>
    </citation>
    <scope>NUCLEOTIDE SEQUENCE</scope>
</reference>
<name>A0A9P1D6B9_9DINO</name>
<gene>
    <name evidence="2" type="ORF">C1SCF055_LOCUS29234</name>
</gene>
<evidence type="ECO:0000313" key="4">
    <source>
        <dbReference type="Proteomes" id="UP001152797"/>
    </source>
</evidence>